<feature type="transmembrane region" description="Helical" evidence="1">
    <location>
        <begin position="69"/>
        <end position="88"/>
    </location>
</feature>
<feature type="transmembrane region" description="Helical" evidence="1">
    <location>
        <begin position="133"/>
        <end position="152"/>
    </location>
</feature>
<feature type="transmembrane region" description="Helical" evidence="1">
    <location>
        <begin position="30"/>
        <end position="49"/>
    </location>
</feature>
<dbReference type="Proteomes" id="UP000275076">
    <property type="component" value="Unassembled WGS sequence"/>
</dbReference>
<protein>
    <submittedName>
        <fullName evidence="2">Uncharacterized protein</fullName>
    </submittedName>
</protein>
<proteinExistence type="predicted"/>
<evidence type="ECO:0000313" key="3">
    <source>
        <dbReference type="Proteomes" id="UP000275076"/>
    </source>
</evidence>
<accession>A0A428N7G0</accession>
<organism evidence="2 3">
    <name type="scientific">Salibacterium salarium</name>
    <dbReference type="NCBI Taxonomy" id="284579"/>
    <lineage>
        <taxon>Bacteria</taxon>
        <taxon>Bacillati</taxon>
        <taxon>Bacillota</taxon>
        <taxon>Bacilli</taxon>
        <taxon>Bacillales</taxon>
        <taxon>Bacillaceae</taxon>
    </lineage>
</organism>
<reference evidence="2 3" key="1">
    <citation type="submission" date="2018-10" db="EMBL/GenBank/DDBJ databases">
        <title>Draft genome sequence of Bacillus salarius IM0101, isolated from a hypersaline soil in Inner Mongolia, China.</title>
        <authorList>
            <person name="Yamprayoonswat W."/>
            <person name="Boonvisut S."/>
            <person name="Jumpathong W."/>
            <person name="Sittihan S."/>
            <person name="Ruangsuj P."/>
            <person name="Wanthongcharoen S."/>
            <person name="Thongpramul N."/>
            <person name="Pimmason S."/>
            <person name="Yu B."/>
            <person name="Yasawong M."/>
        </authorList>
    </citation>
    <scope>NUCLEOTIDE SEQUENCE [LARGE SCALE GENOMIC DNA]</scope>
    <source>
        <strain evidence="2 3">IM0101</strain>
    </source>
</reference>
<comment type="caution">
    <text evidence="2">The sequence shown here is derived from an EMBL/GenBank/DDBJ whole genome shotgun (WGS) entry which is preliminary data.</text>
</comment>
<evidence type="ECO:0000313" key="2">
    <source>
        <dbReference type="EMBL" id="RSL34304.1"/>
    </source>
</evidence>
<feature type="transmembrane region" description="Helical" evidence="1">
    <location>
        <begin position="6"/>
        <end position="23"/>
    </location>
</feature>
<dbReference type="EMBL" id="RBVX01000004">
    <property type="protein sequence ID" value="RSL34304.1"/>
    <property type="molecule type" value="Genomic_DNA"/>
</dbReference>
<keyword evidence="1" id="KW-1133">Transmembrane helix</keyword>
<dbReference type="InterPro" id="IPR048147">
    <property type="entry name" value="CBO0543-like"/>
</dbReference>
<keyword evidence="1" id="KW-0812">Transmembrane</keyword>
<dbReference type="RefSeq" id="WP_125555125.1">
    <property type="nucleotide sequence ID" value="NZ_RBVX01000004.1"/>
</dbReference>
<keyword evidence="1" id="KW-0472">Membrane</keyword>
<name>A0A428N7G0_9BACI</name>
<evidence type="ECO:0000256" key="1">
    <source>
        <dbReference type="SAM" id="Phobius"/>
    </source>
</evidence>
<dbReference type="NCBIfam" id="NF041644">
    <property type="entry name" value="CBO0543_fam"/>
    <property type="match status" value="1"/>
</dbReference>
<sequence>MKDKTVLNITTIIGVGGMTLLFRKGPIKEWILVYLLKTLVCTFLDVPVVQKKLVRYPKRYFAKSFDSNIVYIYIIFPLLCVAYNQFTFQKNLLKTIPNVFFFSGPMAIVENWLEKNTRLIQYGNGWNSYYTLAYLTFSFWLVRTLMICIHWIDKKRYSFLS</sequence>
<dbReference type="AlphaFoldDB" id="A0A428N7G0"/>
<keyword evidence="3" id="KW-1185">Reference proteome</keyword>
<dbReference type="OrthoDB" id="2622010at2"/>
<gene>
    <name evidence="2" type="ORF">D7Z54_07055</name>
</gene>